<dbReference type="OrthoDB" id="9788984at2"/>
<gene>
    <name evidence="2" type="primary">smg</name>
    <name evidence="2" type="ORF">Lgee_0446</name>
</gene>
<dbReference type="InterPro" id="IPR007456">
    <property type="entry name" value="Smg"/>
</dbReference>
<dbReference type="Pfam" id="PF04361">
    <property type="entry name" value="DUF494"/>
    <property type="match status" value="1"/>
</dbReference>
<dbReference type="RefSeq" id="WP_028387467.1">
    <property type="nucleotide sequence ID" value="NZ_CAAAHN010000004.1"/>
</dbReference>
<keyword evidence="3" id="KW-1185">Reference proteome</keyword>
<name>A0A0W0U7Z3_9GAMM</name>
<accession>A0A0W0U7Z3</accession>
<dbReference type="EMBL" id="LNYC01000009">
    <property type="protein sequence ID" value="KTD03789.1"/>
    <property type="molecule type" value="Genomic_DNA"/>
</dbReference>
<organism evidence="2 3">
    <name type="scientific">Legionella geestiana</name>
    <dbReference type="NCBI Taxonomy" id="45065"/>
    <lineage>
        <taxon>Bacteria</taxon>
        <taxon>Pseudomonadati</taxon>
        <taxon>Pseudomonadota</taxon>
        <taxon>Gammaproteobacteria</taxon>
        <taxon>Legionellales</taxon>
        <taxon>Legionellaceae</taxon>
        <taxon>Legionella</taxon>
    </lineage>
</organism>
<evidence type="ECO:0000313" key="2">
    <source>
        <dbReference type="EMBL" id="KTD03789.1"/>
    </source>
</evidence>
<comment type="caution">
    <text evidence="2">The sequence shown here is derived from an EMBL/GenBank/DDBJ whole genome shotgun (WGS) entry which is preliminary data.</text>
</comment>
<protein>
    <submittedName>
        <fullName evidence="2">Protein Smg</fullName>
    </submittedName>
</protein>
<evidence type="ECO:0000256" key="1">
    <source>
        <dbReference type="SAM" id="MobiDB-lite"/>
    </source>
</evidence>
<proteinExistence type="predicted"/>
<reference evidence="2 3" key="1">
    <citation type="submission" date="2015-11" db="EMBL/GenBank/DDBJ databases">
        <title>Genomic analysis of 38 Legionella species identifies large and diverse effector repertoires.</title>
        <authorList>
            <person name="Burstein D."/>
            <person name="Amaro F."/>
            <person name="Zusman T."/>
            <person name="Lifshitz Z."/>
            <person name="Cohen O."/>
            <person name="Gilbert J.A."/>
            <person name="Pupko T."/>
            <person name="Shuman H.A."/>
            <person name="Segal G."/>
        </authorList>
    </citation>
    <scope>NUCLEOTIDE SEQUENCE [LARGE SCALE GENOMIC DNA]</scope>
    <source>
        <strain evidence="2 3">ATCC 49504</strain>
    </source>
</reference>
<evidence type="ECO:0000313" key="3">
    <source>
        <dbReference type="Proteomes" id="UP000054785"/>
    </source>
</evidence>
<dbReference type="AlphaFoldDB" id="A0A0W0U7Z3"/>
<dbReference type="PATRIC" id="fig|45065.4.peg.474"/>
<dbReference type="Proteomes" id="UP000054785">
    <property type="component" value="Unassembled WGS sequence"/>
</dbReference>
<sequence>MKDSLFAMLMTLFEKSLAQFREQASLQMEDSTAAVTEDTGPLPSATGQYRYHGTRRDNTIRVITPDEQRKMTRASYQLLMRLQQWGVLTSEAFEQVLDQISFSDSRYVSEQETRWLVRNVLSDCLAPEQLVFLDLLLYQQDDARPLH</sequence>
<feature type="region of interest" description="Disordered" evidence="1">
    <location>
        <begin position="29"/>
        <end position="50"/>
    </location>
</feature>
<dbReference type="STRING" id="45065.Lgee_0446"/>